<dbReference type="AlphaFoldDB" id="A0A397INU9"/>
<evidence type="ECO:0000256" key="1">
    <source>
        <dbReference type="ARBA" id="ARBA00022603"/>
    </source>
</evidence>
<keyword evidence="3" id="KW-0949">S-adenosyl-L-methionine</keyword>
<dbReference type="InterPro" id="IPR029063">
    <property type="entry name" value="SAM-dependent_MTases_sf"/>
</dbReference>
<evidence type="ECO:0000256" key="3">
    <source>
        <dbReference type="ARBA" id="ARBA00022691"/>
    </source>
</evidence>
<evidence type="ECO:0000256" key="4">
    <source>
        <dbReference type="ARBA" id="ARBA00023453"/>
    </source>
</evidence>
<dbReference type="Gene3D" id="3.40.50.150">
    <property type="entry name" value="Vaccinia Virus protein VP39"/>
    <property type="match status" value="1"/>
</dbReference>
<accession>A0A397INU9</accession>
<keyword evidence="6" id="KW-1185">Reference proteome</keyword>
<keyword evidence="2" id="KW-0808">Transferase</keyword>
<evidence type="ECO:0008006" key="7">
    <source>
        <dbReference type="Google" id="ProtNLM"/>
    </source>
</evidence>
<dbReference type="EMBL" id="PQFF01000164">
    <property type="protein sequence ID" value="RHZ77585.1"/>
    <property type="molecule type" value="Genomic_DNA"/>
</dbReference>
<dbReference type="GO" id="GO:0008757">
    <property type="term" value="F:S-adenosylmethionine-dependent methyltransferase activity"/>
    <property type="evidence" value="ECO:0007669"/>
    <property type="project" value="TreeGrafter"/>
</dbReference>
<reference evidence="5 6" key="1">
    <citation type="submission" date="2018-08" db="EMBL/GenBank/DDBJ databases">
        <title>Genome and evolution of the arbuscular mycorrhizal fungus Diversispora epigaea (formerly Glomus versiforme) and its bacterial endosymbionts.</title>
        <authorList>
            <person name="Sun X."/>
            <person name="Fei Z."/>
            <person name="Harrison M."/>
        </authorList>
    </citation>
    <scope>NUCLEOTIDE SEQUENCE [LARGE SCALE GENOMIC DNA]</scope>
    <source>
        <strain evidence="5 6">IT104</strain>
    </source>
</reference>
<dbReference type="OrthoDB" id="10251242at2759"/>
<dbReference type="PANTHER" id="PTHR10509:SF14">
    <property type="entry name" value="CAFFEOYL-COA O-METHYLTRANSFERASE 3-RELATED"/>
    <property type="match status" value="1"/>
</dbReference>
<dbReference type="CDD" id="cd02440">
    <property type="entry name" value="AdoMet_MTases"/>
    <property type="match status" value="1"/>
</dbReference>
<name>A0A397INU9_9GLOM</name>
<dbReference type="Pfam" id="PF01596">
    <property type="entry name" value="Methyltransf_3"/>
    <property type="match status" value="1"/>
</dbReference>
<dbReference type="SUPFAM" id="SSF53335">
    <property type="entry name" value="S-adenosyl-L-methionine-dependent methyltransferases"/>
    <property type="match status" value="1"/>
</dbReference>
<dbReference type="Proteomes" id="UP000266861">
    <property type="component" value="Unassembled WGS sequence"/>
</dbReference>
<dbReference type="PANTHER" id="PTHR10509">
    <property type="entry name" value="O-METHYLTRANSFERASE-RELATED"/>
    <property type="match status" value="1"/>
</dbReference>
<gene>
    <name evidence="5" type="ORF">Glove_174g130</name>
</gene>
<comment type="similarity">
    <text evidence="4">Belongs to the class I-like SAM-binding methyltransferase superfamily. Cation-dependent O-methyltransferase family.</text>
</comment>
<evidence type="ECO:0000256" key="2">
    <source>
        <dbReference type="ARBA" id="ARBA00022679"/>
    </source>
</evidence>
<dbReference type="InterPro" id="IPR002935">
    <property type="entry name" value="SAM_O-MeTrfase"/>
</dbReference>
<sequence>MLPRIFNKLSLSSRAVISNTKKNFLLPREFHNSQSLRAAEPIFIQNENVSYAESMSFKLPEKIQLIYKNTAEDLKNSNMMISPSQGAFFTFLIQMLKAKRILELGTYTGYSAACFAEGLRRMGNTDGAKVISVEYGEKYHEMAYRNINNAGYLDLVELILGDGVMVLEALDNFEPFDFVFLDANKNGYIKHYDIILERNLLADNGIMVADNVLFYGQVHNVPKLKAKGKLNPLQQKQKKSAIDLYQFNDHVKNDPRTTQVLLPSFDGLMFIKKNI</sequence>
<comment type="caution">
    <text evidence="5">The sequence shown here is derived from an EMBL/GenBank/DDBJ whole genome shotgun (WGS) entry which is preliminary data.</text>
</comment>
<dbReference type="GO" id="GO:0032259">
    <property type="term" value="P:methylation"/>
    <property type="evidence" value="ECO:0007669"/>
    <property type="project" value="UniProtKB-KW"/>
</dbReference>
<dbReference type="InterPro" id="IPR050362">
    <property type="entry name" value="Cation-dep_OMT"/>
</dbReference>
<protein>
    <recommendedName>
        <fullName evidence="7">Caffeoyl-CoA O-methyltransferase</fullName>
    </recommendedName>
</protein>
<organism evidence="5 6">
    <name type="scientific">Diversispora epigaea</name>
    <dbReference type="NCBI Taxonomy" id="1348612"/>
    <lineage>
        <taxon>Eukaryota</taxon>
        <taxon>Fungi</taxon>
        <taxon>Fungi incertae sedis</taxon>
        <taxon>Mucoromycota</taxon>
        <taxon>Glomeromycotina</taxon>
        <taxon>Glomeromycetes</taxon>
        <taxon>Diversisporales</taxon>
        <taxon>Diversisporaceae</taxon>
        <taxon>Diversispora</taxon>
    </lineage>
</organism>
<evidence type="ECO:0000313" key="5">
    <source>
        <dbReference type="EMBL" id="RHZ77585.1"/>
    </source>
</evidence>
<evidence type="ECO:0000313" key="6">
    <source>
        <dbReference type="Proteomes" id="UP000266861"/>
    </source>
</evidence>
<dbReference type="PROSITE" id="PS51682">
    <property type="entry name" value="SAM_OMT_I"/>
    <property type="match status" value="1"/>
</dbReference>
<dbReference type="GO" id="GO:0008171">
    <property type="term" value="F:O-methyltransferase activity"/>
    <property type="evidence" value="ECO:0007669"/>
    <property type="project" value="InterPro"/>
</dbReference>
<dbReference type="STRING" id="1348612.A0A397INU9"/>
<proteinExistence type="inferred from homology"/>
<keyword evidence="1" id="KW-0489">Methyltransferase</keyword>